<dbReference type="RefSeq" id="WP_343873806.1">
    <property type="nucleotide sequence ID" value="NZ_BAAAIX010000020.1"/>
</dbReference>
<dbReference type="InterPro" id="IPR016181">
    <property type="entry name" value="Acyl_CoA_acyltransferase"/>
</dbReference>
<name>A0ABW4RW85_9ACTN</name>
<evidence type="ECO:0000256" key="1">
    <source>
        <dbReference type="ARBA" id="ARBA00022679"/>
    </source>
</evidence>
<dbReference type="SUPFAM" id="SSF55729">
    <property type="entry name" value="Acyl-CoA N-acyltransferases (Nat)"/>
    <property type="match status" value="1"/>
</dbReference>
<comment type="caution">
    <text evidence="4">The sequence shown here is derived from an EMBL/GenBank/DDBJ whole genome shotgun (WGS) entry which is preliminary data.</text>
</comment>
<evidence type="ECO:0000313" key="5">
    <source>
        <dbReference type="Proteomes" id="UP001597326"/>
    </source>
</evidence>
<dbReference type="EC" id="2.3.-.-" evidence="4"/>
<evidence type="ECO:0000256" key="2">
    <source>
        <dbReference type="ARBA" id="ARBA00023315"/>
    </source>
</evidence>
<reference evidence="5" key="1">
    <citation type="journal article" date="2019" name="Int. J. Syst. Evol. Microbiol.">
        <title>The Global Catalogue of Microorganisms (GCM) 10K type strain sequencing project: providing services to taxonomists for standard genome sequencing and annotation.</title>
        <authorList>
            <consortium name="The Broad Institute Genomics Platform"/>
            <consortium name="The Broad Institute Genome Sequencing Center for Infectious Disease"/>
            <person name="Wu L."/>
            <person name="Ma J."/>
        </authorList>
    </citation>
    <scope>NUCLEOTIDE SEQUENCE [LARGE SCALE GENOMIC DNA]</scope>
    <source>
        <strain evidence="5">CAIM 431</strain>
    </source>
</reference>
<dbReference type="PROSITE" id="PS51186">
    <property type="entry name" value="GNAT"/>
    <property type="match status" value="1"/>
</dbReference>
<evidence type="ECO:0000259" key="3">
    <source>
        <dbReference type="PROSITE" id="PS51186"/>
    </source>
</evidence>
<keyword evidence="5" id="KW-1185">Reference proteome</keyword>
<keyword evidence="2 4" id="KW-0012">Acyltransferase</keyword>
<organism evidence="4 5">
    <name type="scientific">Luteococcus peritonei</name>
    <dbReference type="NCBI Taxonomy" id="88874"/>
    <lineage>
        <taxon>Bacteria</taxon>
        <taxon>Bacillati</taxon>
        <taxon>Actinomycetota</taxon>
        <taxon>Actinomycetes</taxon>
        <taxon>Propionibacteriales</taxon>
        <taxon>Propionibacteriaceae</taxon>
        <taxon>Luteococcus</taxon>
    </lineage>
</organism>
<dbReference type="Pfam" id="PF13508">
    <property type="entry name" value="Acetyltransf_7"/>
    <property type="match status" value="1"/>
</dbReference>
<evidence type="ECO:0000313" key="4">
    <source>
        <dbReference type="EMBL" id="MFD1890602.1"/>
    </source>
</evidence>
<dbReference type="GO" id="GO:0016746">
    <property type="term" value="F:acyltransferase activity"/>
    <property type="evidence" value="ECO:0007669"/>
    <property type="project" value="UniProtKB-KW"/>
</dbReference>
<accession>A0ABW4RW85</accession>
<dbReference type="InterPro" id="IPR000182">
    <property type="entry name" value="GNAT_dom"/>
</dbReference>
<protein>
    <submittedName>
        <fullName evidence="4">GNAT family N-acetyltransferase</fullName>
        <ecNumber evidence="4">2.3.-.-</ecNumber>
    </submittedName>
</protein>
<dbReference type="PANTHER" id="PTHR43877:SF1">
    <property type="entry name" value="ACETYLTRANSFERASE"/>
    <property type="match status" value="1"/>
</dbReference>
<dbReference type="Proteomes" id="UP001597326">
    <property type="component" value="Unassembled WGS sequence"/>
</dbReference>
<feature type="domain" description="N-acetyltransferase" evidence="3">
    <location>
        <begin position="6"/>
        <end position="194"/>
    </location>
</feature>
<proteinExistence type="predicted"/>
<keyword evidence="1 4" id="KW-0808">Transferase</keyword>
<dbReference type="Gene3D" id="3.40.630.30">
    <property type="match status" value="1"/>
</dbReference>
<dbReference type="EMBL" id="JBHUFZ010000023">
    <property type="protein sequence ID" value="MFD1890602.1"/>
    <property type="molecule type" value="Genomic_DNA"/>
</dbReference>
<gene>
    <name evidence="4" type="ORF">ACFSCS_10490</name>
</gene>
<sequence length="196" mass="22041">MTLGALTVRPAVPADAEAYTHCYIECLAETYAHIMPPAFAQIRRDRFAQEATETREELVEMEQALAADRVPKRSHWLATDGDQVVGIVSAGPGVAAWEREHFTNPEPPVELNLDHIYTRRSTHGTGLGQVLLDLALADPHDPGRQRGAWLWILRQNPRAEAFYRRNGFVEEGLEVSCGASWFHAPMFRMWRPEPAA</sequence>
<dbReference type="InterPro" id="IPR050832">
    <property type="entry name" value="Bact_Acetyltransf"/>
</dbReference>
<dbReference type="PANTHER" id="PTHR43877">
    <property type="entry name" value="AMINOALKYLPHOSPHONATE N-ACETYLTRANSFERASE-RELATED-RELATED"/>
    <property type="match status" value="1"/>
</dbReference>